<dbReference type="GO" id="GO:0031297">
    <property type="term" value="P:replication fork processing"/>
    <property type="evidence" value="ECO:0007669"/>
    <property type="project" value="TreeGrafter"/>
</dbReference>
<comment type="caution">
    <text evidence="7">The sequence shown here is derived from an EMBL/GenBank/DDBJ whole genome shotgun (WGS) entry which is preliminary data.</text>
</comment>
<feature type="compositionally biased region" description="Polar residues" evidence="5">
    <location>
        <begin position="61"/>
        <end position="74"/>
    </location>
</feature>
<dbReference type="OrthoDB" id="10071681at2759"/>
<keyword evidence="8" id="KW-1185">Reference proteome</keyword>
<evidence type="ECO:0000256" key="1">
    <source>
        <dbReference type="ARBA" id="ARBA00004123"/>
    </source>
</evidence>
<accession>A0A507B5H3</accession>
<proteinExistence type="predicted"/>
<evidence type="ECO:0000313" key="7">
    <source>
        <dbReference type="EMBL" id="TPX13954.1"/>
    </source>
</evidence>
<dbReference type="GO" id="GO:0000712">
    <property type="term" value="P:resolution of meiotic recombination intermediates"/>
    <property type="evidence" value="ECO:0007669"/>
    <property type="project" value="TreeGrafter"/>
</dbReference>
<feature type="compositionally biased region" description="Low complexity" evidence="5">
    <location>
        <begin position="35"/>
        <end position="46"/>
    </location>
</feature>
<sequence>MPTTPSRAETAQPTAAGASTPRSAQRRPALTPLVSRARSAEPPSSRRSVHTPATGGARAPGSTTRQGLSASGRKTNAAAAATPHARAAFRALDSRRAAIFTPGKSRRRSLREQRETPRDILRNLSRVLAPTTRPAASSSSSPGPKMASDIGTILEDDEDDDFPIDRPRLSLPIDMDDDSDLQPHHSAFMEDENFTMQSIELPRRALSEQPPRLSRSSLGSVRLSDYMGGNDLGSDDDVGIDSAFFPAGPFDDIPEEEAIGDMTYERIDDGAGRRATFLAGRESEFGVIDAPVNANDSTVFLAPQLQSSPVRPSFHPEEQMVVDDDNPFGEEEEGGDGAEGGVMDATGLEDLQVEEATAKDAAWKGKKKKRGVKVSKFGVEYPSLPPSVVKRLAQTFAQTSGVGKAKISPDTLNTIMQASDWFFEQLGDDLQAYAKHAGRKTIDESDMLTLMRRQRQTSSVTTPFSLAQRHLPRELLQELRMTPPAPVKQRRRRNVSGGAEIT</sequence>
<dbReference type="Proteomes" id="UP000319257">
    <property type="component" value="Unassembled WGS sequence"/>
</dbReference>
<dbReference type="Gene3D" id="1.10.20.10">
    <property type="entry name" value="Histone, subunit A"/>
    <property type="match status" value="1"/>
</dbReference>
<feature type="compositionally biased region" description="Low complexity" evidence="5">
    <location>
        <begin position="77"/>
        <end position="91"/>
    </location>
</feature>
<dbReference type="STRING" id="1093900.A0A507B5H3"/>
<dbReference type="GO" id="GO:0046982">
    <property type="term" value="F:protein heterodimerization activity"/>
    <property type="evidence" value="ECO:0007669"/>
    <property type="project" value="InterPro"/>
</dbReference>
<dbReference type="InterPro" id="IPR035425">
    <property type="entry name" value="CENP-T/H4_C"/>
</dbReference>
<feature type="compositionally biased region" description="Polar residues" evidence="5">
    <location>
        <begin position="1"/>
        <end position="13"/>
    </location>
</feature>
<dbReference type="CDD" id="cd22920">
    <property type="entry name" value="HFD_CENP-T"/>
    <property type="match status" value="1"/>
</dbReference>
<comment type="subcellular location">
    <subcellularLocation>
        <location evidence="2">Chromosome</location>
    </subcellularLocation>
    <subcellularLocation>
        <location evidence="1">Nucleus</location>
    </subcellularLocation>
</comment>
<keyword evidence="3" id="KW-0158">Chromosome</keyword>
<dbReference type="SUPFAM" id="SSF47113">
    <property type="entry name" value="Histone-fold"/>
    <property type="match status" value="1"/>
</dbReference>
<dbReference type="Pfam" id="PF15511">
    <property type="entry name" value="CENP-T_C"/>
    <property type="match status" value="1"/>
</dbReference>
<feature type="compositionally biased region" description="Low complexity" evidence="5">
    <location>
        <begin position="129"/>
        <end position="148"/>
    </location>
</feature>
<evidence type="ECO:0000313" key="8">
    <source>
        <dbReference type="Proteomes" id="UP000319257"/>
    </source>
</evidence>
<dbReference type="PANTHER" id="PTHR22980">
    <property type="entry name" value="CORTISTATIN"/>
    <property type="match status" value="1"/>
</dbReference>
<dbReference type="InParanoid" id="A0A507B5H3"/>
<evidence type="ECO:0000256" key="4">
    <source>
        <dbReference type="ARBA" id="ARBA00023242"/>
    </source>
</evidence>
<feature type="domain" description="CENP-T/Histone H4 histone fold" evidence="6">
    <location>
        <begin position="378"/>
        <end position="483"/>
    </location>
</feature>
<feature type="region of interest" description="Disordered" evidence="5">
    <location>
        <begin position="1"/>
        <end position="150"/>
    </location>
</feature>
<gene>
    <name evidence="7" type="ORF">E0L32_005654</name>
</gene>
<feature type="region of interest" description="Disordered" evidence="5">
    <location>
        <begin position="482"/>
        <end position="502"/>
    </location>
</feature>
<dbReference type="GO" id="GO:0003682">
    <property type="term" value="F:chromatin binding"/>
    <property type="evidence" value="ECO:0007669"/>
    <property type="project" value="TreeGrafter"/>
</dbReference>
<keyword evidence="4" id="KW-0539">Nucleus</keyword>
<dbReference type="InterPro" id="IPR009072">
    <property type="entry name" value="Histone-fold"/>
</dbReference>
<evidence type="ECO:0000256" key="2">
    <source>
        <dbReference type="ARBA" id="ARBA00004286"/>
    </source>
</evidence>
<dbReference type="EMBL" id="SKBQ01000030">
    <property type="protein sequence ID" value="TPX13954.1"/>
    <property type="molecule type" value="Genomic_DNA"/>
</dbReference>
<protein>
    <recommendedName>
        <fullName evidence="6">CENP-T/Histone H4 histone fold domain-containing protein</fullName>
    </recommendedName>
</protein>
<organism evidence="7 8">
    <name type="scientific">Thyridium curvatum</name>
    <dbReference type="NCBI Taxonomy" id="1093900"/>
    <lineage>
        <taxon>Eukaryota</taxon>
        <taxon>Fungi</taxon>
        <taxon>Dikarya</taxon>
        <taxon>Ascomycota</taxon>
        <taxon>Pezizomycotina</taxon>
        <taxon>Sordariomycetes</taxon>
        <taxon>Sordariomycetidae</taxon>
        <taxon>Thyridiales</taxon>
        <taxon>Thyridiaceae</taxon>
        <taxon>Thyridium</taxon>
    </lineage>
</organism>
<dbReference type="AlphaFoldDB" id="A0A507B5H3"/>
<evidence type="ECO:0000259" key="6">
    <source>
        <dbReference type="Pfam" id="PF15511"/>
    </source>
</evidence>
<dbReference type="GO" id="GO:0071821">
    <property type="term" value="C:FANCM-MHF complex"/>
    <property type="evidence" value="ECO:0007669"/>
    <property type="project" value="TreeGrafter"/>
</dbReference>
<evidence type="ECO:0000256" key="5">
    <source>
        <dbReference type="SAM" id="MobiDB-lite"/>
    </source>
</evidence>
<dbReference type="PANTHER" id="PTHR22980:SF5">
    <property type="entry name" value="CENP-T_HISTONE H4 HISTONE FOLD DOMAIN-CONTAINING PROTEIN"/>
    <property type="match status" value="1"/>
</dbReference>
<feature type="compositionally biased region" description="Basic and acidic residues" evidence="5">
    <location>
        <begin position="110"/>
        <end position="121"/>
    </location>
</feature>
<evidence type="ECO:0000256" key="3">
    <source>
        <dbReference type="ARBA" id="ARBA00022454"/>
    </source>
</evidence>
<reference evidence="7 8" key="1">
    <citation type="submission" date="2019-06" db="EMBL/GenBank/DDBJ databases">
        <title>Draft genome sequence of the filamentous fungus Phialemoniopsis curvata isolated from diesel fuel.</title>
        <authorList>
            <person name="Varaljay V.A."/>
            <person name="Lyon W.J."/>
            <person name="Crouch A.L."/>
            <person name="Drake C.E."/>
            <person name="Hollomon J.M."/>
            <person name="Nadeau L.J."/>
            <person name="Nunn H.S."/>
            <person name="Stevenson B.S."/>
            <person name="Bojanowski C.L."/>
            <person name="Crookes-Goodson W.J."/>
        </authorList>
    </citation>
    <scope>NUCLEOTIDE SEQUENCE [LARGE SCALE GENOMIC DNA]</scope>
    <source>
        <strain evidence="7 8">D216</strain>
    </source>
</reference>
<dbReference type="RefSeq" id="XP_030995665.1">
    <property type="nucleotide sequence ID" value="XM_031140199.1"/>
</dbReference>
<dbReference type="GeneID" id="41973101"/>
<name>A0A507B5H3_9PEZI</name>
<dbReference type="GO" id="GO:0005694">
    <property type="term" value="C:chromosome"/>
    <property type="evidence" value="ECO:0007669"/>
    <property type="project" value="UniProtKB-SubCell"/>
</dbReference>